<evidence type="ECO:0000313" key="4">
    <source>
        <dbReference type="Proteomes" id="UP000692954"/>
    </source>
</evidence>
<evidence type="ECO:0000259" key="2">
    <source>
        <dbReference type="PROSITE" id="PS50222"/>
    </source>
</evidence>
<dbReference type="PROSITE" id="PS50222">
    <property type="entry name" value="EF_HAND_2"/>
    <property type="match status" value="1"/>
</dbReference>
<dbReference type="EMBL" id="CAJJDN010000011">
    <property type="protein sequence ID" value="CAD8057955.1"/>
    <property type="molecule type" value="Genomic_DNA"/>
</dbReference>
<evidence type="ECO:0000256" key="1">
    <source>
        <dbReference type="SAM" id="MobiDB-lite"/>
    </source>
</evidence>
<dbReference type="InterPro" id="IPR002048">
    <property type="entry name" value="EF_hand_dom"/>
</dbReference>
<organism evidence="3 4">
    <name type="scientific">Paramecium sonneborni</name>
    <dbReference type="NCBI Taxonomy" id="65129"/>
    <lineage>
        <taxon>Eukaryota</taxon>
        <taxon>Sar</taxon>
        <taxon>Alveolata</taxon>
        <taxon>Ciliophora</taxon>
        <taxon>Intramacronucleata</taxon>
        <taxon>Oligohymenophorea</taxon>
        <taxon>Peniculida</taxon>
        <taxon>Parameciidae</taxon>
        <taxon>Paramecium</taxon>
    </lineage>
</organism>
<keyword evidence="4" id="KW-1185">Reference proteome</keyword>
<dbReference type="InterPro" id="IPR018247">
    <property type="entry name" value="EF_Hand_1_Ca_BS"/>
</dbReference>
<accession>A0A8S1KVP2</accession>
<reference evidence="3" key="1">
    <citation type="submission" date="2021-01" db="EMBL/GenBank/DDBJ databases">
        <authorList>
            <consortium name="Genoscope - CEA"/>
            <person name="William W."/>
        </authorList>
    </citation>
    <scope>NUCLEOTIDE SEQUENCE</scope>
</reference>
<dbReference type="GO" id="GO:0005509">
    <property type="term" value="F:calcium ion binding"/>
    <property type="evidence" value="ECO:0007669"/>
    <property type="project" value="InterPro"/>
</dbReference>
<feature type="compositionally biased region" description="Polar residues" evidence="1">
    <location>
        <begin position="25"/>
        <end position="36"/>
    </location>
</feature>
<evidence type="ECO:0000313" key="3">
    <source>
        <dbReference type="EMBL" id="CAD8057955.1"/>
    </source>
</evidence>
<dbReference type="AlphaFoldDB" id="A0A8S1KVP2"/>
<dbReference type="PROSITE" id="PS00018">
    <property type="entry name" value="EF_HAND_1"/>
    <property type="match status" value="1"/>
</dbReference>
<feature type="domain" description="EF-hand" evidence="2">
    <location>
        <begin position="66"/>
        <end position="101"/>
    </location>
</feature>
<proteinExistence type="predicted"/>
<protein>
    <recommendedName>
        <fullName evidence="2">EF-hand domain-containing protein</fullName>
    </recommendedName>
</protein>
<feature type="compositionally biased region" description="Low complexity" evidence="1">
    <location>
        <begin position="7"/>
        <end position="24"/>
    </location>
</feature>
<comment type="caution">
    <text evidence="3">The sequence shown here is derived from an EMBL/GenBank/DDBJ whole genome shotgun (WGS) entry which is preliminary data.</text>
</comment>
<dbReference type="Proteomes" id="UP000692954">
    <property type="component" value="Unassembled WGS sequence"/>
</dbReference>
<sequence length="400" mass="45629">MSDSVNQETEQQSSSKQPQESNSEVKVTTTWEKSSKELINQHQNKMDAFKSMADQTGTIDESHFSVGGEQKSEIFKKFDADHDGKITQQEWNLGWNNLDVQVLETQHKVAIAQQKMQILDALDAKVEPGLNISQKSYSQYNNMVDRFKNTSTLGDLTDLFNKQSSFQEEQYQENSHFDYRQKGSNRPLDQLLQQFKTPNKTDIFVETGSGSGQYKGSNKQNQKFGFVQGSASPGFNPTHFKNDNQYNSKVQQQMNINIDIKDKNKSNKRRDELANYMGKLGLGGNDSLQKTTISAEQPNSNVFERMKVYVSNIGSQNTRNSQQAGLNDLVNDKSFSTSTFKQQLKQYRKDQVGDKPEYQGIKLKPSNFIENPLLQDQSLKSFHLKLMHSQGALHNKYTRI</sequence>
<dbReference type="OrthoDB" id="299892at2759"/>
<name>A0A8S1KVP2_9CILI</name>
<gene>
    <name evidence="3" type="ORF">PSON_ATCC_30995.1.T0110476</name>
</gene>
<feature type="region of interest" description="Disordered" evidence="1">
    <location>
        <begin position="1"/>
        <end position="36"/>
    </location>
</feature>